<reference evidence="1" key="1">
    <citation type="journal article" date="2020" name="Nature">
        <title>Giant virus diversity and host interactions through global metagenomics.</title>
        <authorList>
            <person name="Schulz F."/>
            <person name="Roux S."/>
            <person name="Paez-Espino D."/>
            <person name="Jungbluth S."/>
            <person name="Walsh D.A."/>
            <person name="Denef V.J."/>
            <person name="McMahon K.D."/>
            <person name="Konstantinidis K.T."/>
            <person name="Eloe-Fadrosh E.A."/>
            <person name="Kyrpides N.C."/>
            <person name="Woyke T."/>
        </authorList>
    </citation>
    <scope>NUCLEOTIDE SEQUENCE</scope>
    <source>
        <strain evidence="1">GVMAG-S-1035118-87</strain>
    </source>
</reference>
<proteinExistence type="predicted"/>
<name>A0A6C0AHS5_9ZZZZ</name>
<evidence type="ECO:0000313" key="1">
    <source>
        <dbReference type="EMBL" id="QHS79010.1"/>
    </source>
</evidence>
<accession>A0A6C0AHS5</accession>
<protein>
    <submittedName>
        <fullName evidence="1">Uncharacterized protein</fullName>
    </submittedName>
</protein>
<organism evidence="1">
    <name type="scientific">viral metagenome</name>
    <dbReference type="NCBI Taxonomy" id="1070528"/>
    <lineage>
        <taxon>unclassified sequences</taxon>
        <taxon>metagenomes</taxon>
        <taxon>organismal metagenomes</taxon>
    </lineage>
</organism>
<dbReference type="EMBL" id="MN740625">
    <property type="protein sequence ID" value="QHS79010.1"/>
    <property type="molecule type" value="Genomic_DNA"/>
</dbReference>
<dbReference type="AlphaFoldDB" id="A0A6C0AHS5"/>
<sequence>MEYSQRLKNLVNNGFNIFGENLTQPMLAQRYNDQLKEEIQMNEAANTLTHISNADIMNVDGKLMNMHAATGGRSRTRSRRSRRSKR</sequence>